<reference evidence="2 3" key="1">
    <citation type="journal article" date="2019" name="Environ. Microbiol.">
        <title>At the nexus of three kingdoms: the genome of the mycorrhizal fungus Gigaspora margarita provides insights into plant, endobacterial and fungal interactions.</title>
        <authorList>
            <person name="Venice F."/>
            <person name="Ghignone S."/>
            <person name="Salvioli di Fossalunga A."/>
            <person name="Amselem J."/>
            <person name="Novero M."/>
            <person name="Xianan X."/>
            <person name="Sedzielewska Toro K."/>
            <person name="Morin E."/>
            <person name="Lipzen A."/>
            <person name="Grigoriev I.V."/>
            <person name="Henrissat B."/>
            <person name="Martin F.M."/>
            <person name="Bonfante P."/>
        </authorList>
    </citation>
    <scope>NUCLEOTIDE SEQUENCE [LARGE SCALE GENOMIC DNA]</scope>
    <source>
        <strain evidence="2 3">BEG34</strain>
    </source>
</reference>
<feature type="region of interest" description="Disordered" evidence="1">
    <location>
        <begin position="88"/>
        <end position="117"/>
    </location>
</feature>
<dbReference type="AlphaFoldDB" id="A0A8H4A3N9"/>
<accession>A0A8H4A3N9</accession>
<feature type="compositionally biased region" description="Polar residues" evidence="1">
    <location>
        <begin position="100"/>
        <end position="110"/>
    </location>
</feature>
<protein>
    <submittedName>
        <fullName evidence="2">Uncharacterized protein</fullName>
    </submittedName>
</protein>
<dbReference type="EMBL" id="WTPW01001694">
    <property type="protein sequence ID" value="KAF0420507.1"/>
    <property type="molecule type" value="Genomic_DNA"/>
</dbReference>
<keyword evidence="3" id="KW-1185">Reference proteome</keyword>
<proteinExistence type="predicted"/>
<dbReference type="Proteomes" id="UP000439903">
    <property type="component" value="Unassembled WGS sequence"/>
</dbReference>
<feature type="compositionally biased region" description="Low complexity" evidence="1">
    <location>
        <begin position="1"/>
        <end position="25"/>
    </location>
</feature>
<name>A0A8H4A3N9_GIGMA</name>
<evidence type="ECO:0000313" key="2">
    <source>
        <dbReference type="EMBL" id="KAF0420507.1"/>
    </source>
</evidence>
<dbReference type="OrthoDB" id="2441993at2759"/>
<comment type="caution">
    <text evidence="2">The sequence shown here is derived from an EMBL/GenBank/DDBJ whole genome shotgun (WGS) entry which is preliminary data.</text>
</comment>
<feature type="compositionally biased region" description="Polar residues" evidence="1">
    <location>
        <begin position="26"/>
        <end position="45"/>
    </location>
</feature>
<evidence type="ECO:0000256" key="1">
    <source>
        <dbReference type="SAM" id="MobiDB-lite"/>
    </source>
</evidence>
<feature type="region of interest" description="Disordered" evidence="1">
    <location>
        <begin position="1"/>
        <end position="55"/>
    </location>
</feature>
<gene>
    <name evidence="2" type="ORF">F8M41_006980</name>
</gene>
<evidence type="ECO:0000313" key="3">
    <source>
        <dbReference type="Proteomes" id="UP000439903"/>
    </source>
</evidence>
<organism evidence="2 3">
    <name type="scientific">Gigaspora margarita</name>
    <dbReference type="NCBI Taxonomy" id="4874"/>
    <lineage>
        <taxon>Eukaryota</taxon>
        <taxon>Fungi</taxon>
        <taxon>Fungi incertae sedis</taxon>
        <taxon>Mucoromycota</taxon>
        <taxon>Glomeromycotina</taxon>
        <taxon>Glomeromycetes</taxon>
        <taxon>Diversisporales</taxon>
        <taxon>Gigasporaceae</taxon>
        <taxon>Gigaspora</taxon>
    </lineage>
</organism>
<sequence>MNKITNQMISSQSQNSNNLQQTISSRPQNNHRQLQRPNNIVSPQNAGGLFQRAPNTSLQPILPQNITNQSINTSNEVQLYTDLVGGMDLSPGMQDVENPPTESAQSSTLLISGYLFP</sequence>